<accession>A0A6A4GD78</accession>
<sequence length="276" mass="31208">MISSRNRRVYESQPNQFYLLLPLSQLLRPTAHTLRRGTATTSTTPSSPVLARPAFRSAIILPRPRSLCHRLRLSSHLPHHSRETLLGGPEGGIIPRDTKLSKLCEIRTGHSHPRSPYASFHEAYPSYPQIGSTTRNGIPRKTHFSFKCPPLTYLVIHHRKPLHPTFNRWTDSFQEHIQRQRTTSPESATYSRPDSTTTLRHERLQAFHSLVSDEPPLVILAAPSALSPEIRILKLPTCLSASIARPYPRRSSIVYTATGCCYVCAFPEDIPLYLLP</sequence>
<evidence type="ECO:0000313" key="3">
    <source>
        <dbReference type="Proteomes" id="UP000799118"/>
    </source>
</evidence>
<feature type="region of interest" description="Disordered" evidence="1">
    <location>
        <begin position="177"/>
        <end position="196"/>
    </location>
</feature>
<dbReference type="Proteomes" id="UP000799118">
    <property type="component" value="Unassembled WGS sequence"/>
</dbReference>
<keyword evidence="3" id="KW-1185">Reference proteome</keyword>
<gene>
    <name evidence="2" type="ORF">BT96DRAFT_1009260</name>
</gene>
<feature type="compositionally biased region" description="Polar residues" evidence="1">
    <location>
        <begin position="180"/>
        <end position="196"/>
    </location>
</feature>
<evidence type="ECO:0000313" key="2">
    <source>
        <dbReference type="EMBL" id="KAE9383381.1"/>
    </source>
</evidence>
<reference evidence="2" key="1">
    <citation type="journal article" date="2019" name="Environ. Microbiol.">
        <title>Fungal ecological strategies reflected in gene transcription - a case study of two litter decomposers.</title>
        <authorList>
            <person name="Barbi F."/>
            <person name="Kohler A."/>
            <person name="Barry K."/>
            <person name="Baskaran P."/>
            <person name="Daum C."/>
            <person name="Fauchery L."/>
            <person name="Ihrmark K."/>
            <person name="Kuo A."/>
            <person name="LaButti K."/>
            <person name="Lipzen A."/>
            <person name="Morin E."/>
            <person name="Grigoriev I.V."/>
            <person name="Henrissat B."/>
            <person name="Lindahl B."/>
            <person name="Martin F."/>
        </authorList>
    </citation>
    <scope>NUCLEOTIDE SEQUENCE</scope>
    <source>
        <strain evidence="2">JB14</strain>
    </source>
</reference>
<dbReference type="AlphaFoldDB" id="A0A6A4GD78"/>
<name>A0A6A4GD78_9AGAR</name>
<evidence type="ECO:0000256" key="1">
    <source>
        <dbReference type="SAM" id="MobiDB-lite"/>
    </source>
</evidence>
<organism evidence="2 3">
    <name type="scientific">Gymnopus androsaceus JB14</name>
    <dbReference type="NCBI Taxonomy" id="1447944"/>
    <lineage>
        <taxon>Eukaryota</taxon>
        <taxon>Fungi</taxon>
        <taxon>Dikarya</taxon>
        <taxon>Basidiomycota</taxon>
        <taxon>Agaricomycotina</taxon>
        <taxon>Agaricomycetes</taxon>
        <taxon>Agaricomycetidae</taxon>
        <taxon>Agaricales</taxon>
        <taxon>Marasmiineae</taxon>
        <taxon>Omphalotaceae</taxon>
        <taxon>Gymnopus</taxon>
    </lineage>
</organism>
<dbReference type="EMBL" id="ML770510">
    <property type="protein sequence ID" value="KAE9383381.1"/>
    <property type="molecule type" value="Genomic_DNA"/>
</dbReference>
<protein>
    <submittedName>
        <fullName evidence="2">Uncharacterized protein</fullName>
    </submittedName>
</protein>
<proteinExistence type="predicted"/>